<dbReference type="Pfam" id="PF13229">
    <property type="entry name" value="Beta_helix"/>
    <property type="match status" value="1"/>
</dbReference>
<keyword evidence="1" id="KW-0732">Signal</keyword>
<evidence type="ECO:0000313" key="3">
    <source>
        <dbReference type="EMBL" id="TCD14070.1"/>
    </source>
</evidence>
<dbReference type="AlphaFoldDB" id="A0A4R0P9Y2"/>
<dbReference type="RefSeq" id="WP_131567734.1">
    <property type="nucleotide sequence ID" value="NZ_JAINFK010000002.1"/>
</dbReference>
<dbReference type="OrthoDB" id="9788772at2"/>
<protein>
    <submittedName>
        <fullName evidence="3">TIGR03808 family TAT-translocated repetitive protein</fullName>
    </submittedName>
</protein>
<feature type="chain" id="PRO_5020945694" evidence="1">
    <location>
        <begin position="26"/>
        <end position="457"/>
    </location>
</feature>
<dbReference type="PANTHER" id="PTHR36453">
    <property type="entry name" value="SECRETED PROTEIN-RELATED"/>
    <property type="match status" value="1"/>
</dbReference>
<dbReference type="SUPFAM" id="SSF51126">
    <property type="entry name" value="Pectin lyase-like"/>
    <property type="match status" value="1"/>
</dbReference>
<organism evidence="3 4">
    <name type="scientific">Oricola cellulosilytica</name>
    <dbReference type="NCBI Taxonomy" id="1429082"/>
    <lineage>
        <taxon>Bacteria</taxon>
        <taxon>Pseudomonadati</taxon>
        <taxon>Pseudomonadota</taxon>
        <taxon>Alphaproteobacteria</taxon>
        <taxon>Hyphomicrobiales</taxon>
        <taxon>Ahrensiaceae</taxon>
        <taxon>Oricola</taxon>
    </lineage>
</organism>
<dbReference type="PANTHER" id="PTHR36453:SF1">
    <property type="entry name" value="RIGHT HANDED BETA HELIX DOMAIN-CONTAINING PROTEIN"/>
    <property type="match status" value="1"/>
</dbReference>
<feature type="domain" description="Right handed beta helix" evidence="2">
    <location>
        <begin position="223"/>
        <end position="377"/>
    </location>
</feature>
<evidence type="ECO:0000256" key="1">
    <source>
        <dbReference type="SAM" id="SignalP"/>
    </source>
</evidence>
<dbReference type="NCBIfam" id="TIGR03807">
    <property type="entry name" value="RR_fam_repeat"/>
    <property type="match status" value="1"/>
</dbReference>
<evidence type="ECO:0000259" key="2">
    <source>
        <dbReference type="Pfam" id="PF13229"/>
    </source>
</evidence>
<sequence>MQRRRFLSRFGTVALASAVPGTALAQMAPPPLAISQLRGTRSATDYGVVPGAIDNQSARFQAMVDAAARDGIPLFLPAGDYILSNITLRSGVTLSGVPGRTRLIYGGGGFLLHAEEARTLTLESLTLDGVNRRPADYAEGLADFRAVTDIRIDDCTIGGAGKHAIYLERCSGRVRENAISGARQFAIFAVESKGITISDNVIESCANGGVVIHRWQQGRDGSIVTGNRITNTGAANGGTGQWGNAINLFRTDDTIVANNMISGSAFSAIRGNSTRGVQIIGNNCRSSGETAIYAEFSFENAVIANNLVDGAANGISVTNFDHGGRAGTVSGNIVRNLVATGPYVPDAPGFGTGIAVEADATVTGNIIEGAPLFGINAGWGPFLRDVVISANTVRDARYGIGVSAAEGAGRALIRGNVVSAREAAIVAHAWGEPLGPDLARDPAAAPANVTVADNTAT</sequence>
<keyword evidence="4" id="KW-1185">Reference proteome</keyword>
<feature type="signal peptide" evidence="1">
    <location>
        <begin position="1"/>
        <end position="25"/>
    </location>
</feature>
<dbReference type="SMART" id="SM00710">
    <property type="entry name" value="PbH1"/>
    <property type="match status" value="9"/>
</dbReference>
<comment type="caution">
    <text evidence="3">The sequence shown here is derived from an EMBL/GenBank/DDBJ whole genome shotgun (WGS) entry which is preliminary data.</text>
</comment>
<dbReference type="InterPro" id="IPR012334">
    <property type="entry name" value="Pectin_lyas_fold"/>
</dbReference>
<gene>
    <name evidence="3" type="ORF">E0D97_08220</name>
</gene>
<dbReference type="NCBIfam" id="TIGR03808">
    <property type="entry name" value="RR_plus_rpt_1"/>
    <property type="match status" value="1"/>
</dbReference>
<reference evidence="3 4" key="1">
    <citation type="journal article" date="2015" name="Antonie Van Leeuwenhoek">
        <title>Oricola cellulosilytica gen. nov., sp. nov., a cellulose-degrading bacterium of the family Phyllobacteriaceae isolated from surface seashore water, and emended descriptions of Mesorhizobium loti and Phyllobacterium myrsinacearum.</title>
        <authorList>
            <person name="Hameed A."/>
            <person name="Shahina M."/>
            <person name="Lai W.A."/>
            <person name="Lin S.Y."/>
            <person name="Young L.S."/>
            <person name="Liu Y.C."/>
            <person name="Hsu Y.H."/>
            <person name="Young C.C."/>
        </authorList>
    </citation>
    <scope>NUCLEOTIDE SEQUENCE [LARGE SCALE GENOMIC DNA]</scope>
    <source>
        <strain evidence="3 4">KCTC 52183</strain>
    </source>
</reference>
<dbReference type="Gene3D" id="2.160.20.10">
    <property type="entry name" value="Single-stranded right-handed beta-helix, Pectin lyase-like"/>
    <property type="match status" value="1"/>
</dbReference>
<dbReference type="InterPro" id="IPR039448">
    <property type="entry name" value="Beta_helix"/>
</dbReference>
<dbReference type="Proteomes" id="UP000291301">
    <property type="component" value="Unassembled WGS sequence"/>
</dbReference>
<dbReference type="EMBL" id="SJST01000003">
    <property type="protein sequence ID" value="TCD14070.1"/>
    <property type="molecule type" value="Genomic_DNA"/>
</dbReference>
<dbReference type="InterPro" id="IPR022444">
    <property type="entry name" value="Cofactor-bd_rpt"/>
</dbReference>
<evidence type="ECO:0000313" key="4">
    <source>
        <dbReference type="Proteomes" id="UP000291301"/>
    </source>
</evidence>
<accession>A0A4R0P9Y2</accession>
<name>A0A4R0P9Y2_9HYPH</name>
<dbReference type="InterPro" id="IPR011050">
    <property type="entry name" value="Pectin_lyase_fold/virulence"/>
</dbReference>
<dbReference type="InterPro" id="IPR022388">
    <property type="entry name" value="CHP03808"/>
</dbReference>
<proteinExistence type="predicted"/>
<dbReference type="InterPro" id="IPR006626">
    <property type="entry name" value="PbH1"/>
</dbReference>